<dbReference type="InterPro" id="IPR009003">
    <property type="entry name" value="Peptidase_S1_PA"/>
</dbReference>
<dbReference type="RefSeq" id="WP_182560260.1">
    <property type="nucleotide sequence ID" value="NZ_JACGWT010000003.1"/>
</dbReference>
<organism evidence="4 5">
    <name type="scientific">Microlunatus kandeliicorticis</name>
    <dbReference type="NCBI Taxonomy" id="1759536"/>
    <lineage>
        <taxon>Bacteria</taxon>
        <taxon>Bacillati</taxon>
        <taxon>Actinomycetota</taxon>
        <taxon>Actinomycetes</taxon>
        <taxon>Propionibacteriales</taxon>
        <taxon>Propionibacteriaceae</taxon>
        <taxon>Microlunatus</taxon>
    </lineage>
</organism>
<dbReference type="Pfam" id="PF00089">
    <property type="entry name" value="Trypsin"/>
    <property type="match status" value="1"/>
</dbReference>
<evidence type="ECO:0000259" key="3">
    <source>
        <dbReference type="Pfam" id="PF00089"/>
    </source>
</evidence>
<name>A0A7W3P663_9ACTN</name>
<keyword evidence="5" id="KW-1185">Reference proteome</keyword>
<dbReference type="PROSITE" id="PS00134">
    <property type="entry name" value="TRYPSIN_HIS"/>
    <property type="match status" value="1"/>
</dbReference>
<accession>A0A7W3P663</accession>
<comment type="caution">
    <text evidence="4">The sequence shown here is derived from an EMBL/GenBank/DDBJ whole genome shotgun (WGS) entry which is preliminary data.</text>
</comment>
<gene>
    <name evidence="4" type="ORF">FHX74_002335</name>
</gene>
<dbReference type="InterPro" id="IPR050966">
    <property type="entry name" value="Glutamyl_endopeptidase"/>
</dbReference>
<evidence type="ECO:0000313" key="4">
    <source>
        <dbReference type="EMBL" id="MBA8794716.1"/>
    </source>
</evidence>
<sequence length="317" mass="31924">MDDRPPRPTRPRWPRSARVTCAVLAAAVVVLGASLSASAVMAKRSAVAGMSIAGPSTSATGTPGPSAGRTPGPVQSGDVRASARPVPTVDAEQAMVGPLFPNGLSGSHSCTGTVVASSQGDTVLTAAHCISGSARGWLFAPGYEKGETPNGTWTVTGQYVTSAWMHDQSADDDFAVLTVAPRTIDGRSTTIATAVGAAQVSATPSARTLIRVIGYNAGRDDAATTCTVPLLRSRAGNPTFFCHGFVGGSSGSPWLLANAATRTIVGVIGGRHQGGCTEYTSHSAVFGSAVTALVERASDGGTPDDVPGAGSDNCPTT</sequence>
<feature type="region of interest" description="Disordered" evidence="2">
    <location>
        <begin position="297"/>
        <end position="317"/>
    </location>
</feature>
<dbReference type="GO" id="GO:0006508">
    <property type="term" value="P:proteolysis"/>
    <property type="evidence" value="ECO:0007669"/>
    <property type="project" value="InterPro"/>
</dbReference>
<dbReference type="PANTHER" id="PTHR15462">
    <property type="entry name" value="SERINE PROTEASE"/>
    <property type="match status" value="1"/>
</dbReference>
<proteinExistence type="predicted"/>
<dbReference type="PANTHER" id="PTHR15462:SF8">
    <property type="entry name" value="SERINE PROTEASE"/>
    <property type="match status" value="1"/>
</dbReference>
<feature type="region of interest" description="Disordered" evidence="2">
    <location>
        <begin position="55"/>
        <end position="80"/>
    </location>
</feature>
<protein>
    <submittedName>
        <fullName evidence="4">V8-like Glu-specific endopeptidase</fullName>
    </submittedName>
</protein>
<dbReference type="InterPro" id="IPR018114">
    <property type="entry name" value="TRYPSIN_HIS"/>
</dbReference>
<feature type="domain" description="Peptidase S1" evidence="3">
    <location>
        <begin position="106"/>
        <end position="277"/>
    </location>
</feature>
<evidence type="ECO:0000313" key="5">
    <source>
        <dbReference type="Proteomes" id="UP000523079"/>
    </source>
</evidence>
<dbReference type="Gene3D" id="2.40.10.10">
    <property type="entry name" value="Trypsin-like serine proteases"/>
    <property type="match status" value="2"/>
</dbReference>
<dbReference type="GO" id="GO:0004252">
    <property type="term" value="F:serine-type endopeptidase activity"/>
    <property type="evidence" value="ECO:0007669"/>
    <property type="project" value="InterPro"/>
</dbReference>
<dbReference type="InterPro" id="IPR043504">
    <property type="entry name" value="Peptidase_S1_PA_chymotrypsin"/>
</dbReference>
<keyword evidence="1" id="KW-0732">Signal</keyword>
<evidence type="ECO:0000256" key="1">
    <source>
        <dbReference type="ARBA" id="ARBA00022729"/>
    </source>
</evidence>
<reference evidence="4 5" key="1">
    <citation type="submission" date="2020-07" db="EMBL/GenBank/DDBJ databases">
        <title>Sequencing the genomes of 1000 actinobacteria strains.</title>
        <authorList>
            <person name="Klenk H.-P."/>
        </authorList>
    </citation>
    <scope>NUCLEOTIDE SEQUENCE [LARGE SCALE GENOMIC DNA]</scope>
    <source>
        <strain evidence="4 5">DSM 100723</strain>
    </source>
</reference>
<dbReference type="EMBL" id="JACGWT010000003">
    <property type="protein sequence ID" value="MBA8794716.1"/>
    <property type="molecule type" value="Genomic_DNA"/>
</dbReference>
<dbReference type="Proteomes" id="UP000523079">
    <property type="component" value="Unassembled WGS sequence"/>
</dbReference>
<evidence type="ECO:0000256" key="2">
    <source>
        <dbReference type="SAM" id="MobiDB-lite"/>
    </source>
</evidence>
<dbReference type="AlphaFoldDB" id="A0A7W3P663"/>
<dbReference type="InterPro" id="IPR001254">
    <property type="entry name" value="Trypsin_dom"/>
</dbReference>
<dbReference type="SUPFAM" id="SSF50494">
    <property type="entry name" value="Trypsin-like serine proteases"/>
    <property type="match status" value="1"/>
</dbReference>